<dbReference type="EC" id="1.11.1.11" evidence="7"/>
<dbReference type="InterPro" id="IPR019794">
    <property type="entry name" value="Peroxidases_AS"/>
</dbReference>
<dbReference type="EC" id="1.11.1.5" evidence="15"/>
<comment type="function">
    <text evidence="2">Destroys radicals which are normally produced within the cells and which are toxic to biological systems.</text>
</comment>
<evidence type="ECO:0000313" key="21">
    <source>
        <dbReference type="Proteomes" id="UP000232323"/>
    </source>
</evidence>
<feature type="transmembrane region" description="Helical" evidence="18">
    <location>
        <begin position="75"/>
        <end position="92"/>
    </location>
</feature>
<dbReference type="OrthoDB" id="2859658at2759"/>
<dbReference type="InterPro" id="IPR002016">
    <property type="entry name" value="Haem_peroxidase"/>
</dbReference>
<dbReference type="PRINTS" id="PR00459">
    <property type="entry name" value="ASPEROXIDASE"/>
</dbReference>
<dbReference type="SUPFAM" id="SSF48113">
    <property type="entry name" value="Heme-dependent peroxidases"/>
    <property type="match status" value="1"/>
</dbReference>
<evidence type="ECO:0000256" key="7">
    <source>
        <dbReference type="ARBA" id="ARBA00012940"/>
    </source>
</evidence>
<organism evidence="20 21">
    <name type="scientific">Chlamydomonas eustigma</name>
    <dbReference type="NCBI Taxonomy" id="1157962"/>
    <lineage>
        <taxon>Eukaryota</taxon>
        <taxon>Viridiplantae</taxon>
        <taxon>Chlorophyta</taxon>
        <taxon>core chlorophytes</taxon>
        <taxon>Chlorophyceae</taxon>
        <taxon>CS clade</taxon>
        <taxon>Chlamydomonadales</taxon>
        <taxon>Chlamydomonadaceae</taxon>
        <taxon>Chlamydomonas</taxon>
    </lineage>
</organism>
<dbReference type="GO" id="GO:0020037">
    <property type="term" value="F:heme binding"/>
    <property type="evidence" value="ECO:0007669"/>
    <property type="project" value="InterPro"/>
</dbReference>
<dbReference type="GO" id="GO:0016688">
    <property type="term" value="F:L-ascorbate peroxidase activity"/>
    <property type="evidence" value="ECO:0007669"/>
    <property type="project" value="UniProtKB-EC"/>
</dbReference>
<comment type="similarity">
    <text evidence="6">Belongs to the peroxidase family. Ascorbate peroxidase subfamily.</text>
</comment>
<dbReference type="Pfam" id="PF00141">
    <property type="entry name" value="peroxidase"/>
    <property type="match status" value="1"/>
</dbReference>
<dbReference type="PANTHER" id="PTHR31356:SF58">
    <property type="entry name" value="CYTOCHROME C PEROXIDASE, MITOCHONDRIAL"/>
    <property type="match status" value="1"/>
</dbReference>
<dbReference type="EMBL" id="BEGY01000038">
    <property type="protein sequence ID" value="GAX79053.1"/>
    <property type="molecule type" value="Genomic_DNA"/>
</dbReference>
<dbReference type="FunFam" id="1.10.520.10:FF:000005">
    <property type="entry name" value="Cytochrome c peroxidase"/>
    <property type="match status" value="1"/>
</dbReference>
<keyword evidence="8" id="KW-0575">Peroxidase</keyword>
<keyword evidence="18" id="KW-1133">Transmembrane helix</keyword>
<dbReference type="Gene3D" id="1.10.420.10">
    <property type="entry name" value="Peroxidase, domain 2"/>
    <property type="match status" value="1"/>
</dbReference>
<dbReference type="PANTHER" id="PTHR31356">
    <property type="entry name" value="THYLAKOID LUMENAL 29 KDA PROTEIN, CHLOROPLASTIC-RELATED"/>
    <property type="match status" value="1"/>
</dbReference>
<dbReference type="Gene3D" id="1.10.520.10">
    <property type="match status" value="1"/>
</dbReference>
<evidence type="ECO:0000313" key="20">
    <source>
        <dbReference type="EMBL" id="GAX79053.1"/>
    </source>
</evidence>
<accession>A0A250X7J5</accession>
<dbReference type="GO" id="GO:0005758">
    <property type="term" value="C:mitochondrial intermembrane space"/>
    <property type="evidence" value="ECO:0007669"/>
    <property type="project" value="UniProtKB-SubCell"/>
</dbReference>
<dbReference type="GO" id="GO:0034599">
    <property type="term" value="P:cellular response to oxidative stress"/>
    <property type="evidence" value="ECO:0007669"/>
    <property type="project" value="InterPro"/>
</dbReference>
<evidence type="ECO:0000256" key="15">
    <source>
        <dbReference type="ARBA" id="ARBA00039063"/>
    </source>
</evidence>
<evidence type="ECO:0000256" key="14">
    <source>
        <dbReference type="ARBA" id="ARBA00023128"/>
    </source>
</evidence>
<reference evidence="20 21" key="1">
    <citation type="submission" date="2017-08" db="EMBL/GenBank/DDBJ databases">
        <title>Acidophilic green algal genome provides insights into adaptation to an acidic environment.</title>
        <authorList>
            <person name="Hirooka S."/>
            <person name="Hirose Y."/>
            <person name="Kanesaki Y."/>
            <person name="Higuchi S."/>
            <person name="Fujiwara T."/>
            <person name="Onuma R."/>
            <person name="Era A."/>
            <person name="Ohbayashi R."/>
            <person name="Uzuka A."/>
            <person name="Nozaki H."/>
            <person name="Yoshikawa H."/>
            <person name="Miyagishima S.Y."/>
        </authorList>
    </citation>
    <scope>NUCLEOTIDE SEQUENCE [LARGE SCALE GENOMIC DNA]</scope>
    <source>
        <strain evidence="20 21">NIES-2499</strain>
    </source>
</reference>
<comment type="similarity">
    <text evidence="5">Belongs to the peroxidase family. Cytochrome c peroxidase subfamily.</text>
</comment>
<evidence type="ECO:0000256" key="11">
    <source>
        <dbReference type="ARBA" id="ARBA00022946"/>
    </source>
</evidence>
<proteinExistence type="inferred from homology"/>
<dbReference type="GO" id="GO:0046872">
    <property type="term" value="F:metal ion binding"/>
    <property type="evidence" value="ECO:0007669"/>
    <property type="project" value="UniProtKB-KW"/>
</dbReference>
<gene>
    <name evidence="20" type="ORF">CEUSTIGMA_g6493.t1</name>
</gene>
<keyword evidence="18" id="KW-0472">Membrane</keyword>
<evidence type="ECO:0000256" key="13">
    <source>
        <dbReference type="ARBA" id="ARBA00023004"/>
    </source>
</evidence>
<dbReference type="GO" id="GO:0000302">
    <property type="term" value="P:response to reactive oxygen species"/>
    <property type="evidence" value="ECO:0007669"/>
    <property type="project" value="TreeGrafter"/>
</dbReference>
<dbReference type="InterPro" id="IPR044831">
    <property type="entry name" value="Ccp1-like"/>
</dbReference>
<keyword evidence="21" id="KW-1185">Reference proteome</keyword>
<evidence type="ECO:0000256" key="2">
    <source>
        <dbReference type="ARBA" id="ARBA00003917"/>
    </source>
</evidence>
<evidence type="ECO:0000256" key="3">
    <source>
        <dbReference type="ARBA" id="ARBA00004305"/>
    </source>
</evidence>
<keyword evidence="10" id="KW-0479">Metal-binding</keyword>
<keyword evidence="9" id="KW-0349">Heme</keyword>
<dbReference type="GO" id="GO:0004130">
    <property type="term" value="F:cytochrome-c peroxidase activity"/>
    <property type="evidence" value="ECO:0007669"/>
    <property type="project" value="UniProtKB-EC"/>
</dbReference>
<feature type="domain" description="Plant heme peroxidase family profile" evidence="19">
    <location>
        <begin position="177"/>
        <end position="376"/>
    </location>
</feature>
<dbReference type="STRING" id="1157962.A0A250X7J5"/>
<comment type="subcellular location">
    <subcellularLocation>
        <location evidence="4">Mitochondrion intermembrane space</location>
    </subcellularLocation>
    <subcellularLocation>
        <location evidence="3">Mitochondrion matrix</location>
    </subcellularLocation>
</comment>
<dbReference type="FunFam" id="1.10.420.10:FF:000009">
    <property type="entry name" value="Ascorbate peroxidase"/>
    <property type="match status" value="1"/>
</dbReference>
<dbReference type="AlphaFoldDB" id="A0A250X7J5"/>
<comment type="catalytic activity">
    <reaction evidence="17">
        <text>2 Fe(II)-[cytochrome c] + H2O2 + 2 H(+) = 2 Fe(III)-[cytochrome c] + 2 H2O</text>
        <dbReference type="Rhea" id="RHEA:16581"/>
        <dbReference type="Rhea" id="RHEA-COMP:10350"/>
        <dbReference type="Rhea" id="RHEA-COMP:14399"/>
        <dbReference type="ChEBI" id="CHEBI:15377"/>
        <dbReference type="ChEBI" id="CHEBI:15378"/>
        <dbReference type="ChEBI" id="CHEBI:16240"/>
        <dbReference type="ChEBI" id="CHEBI:29033"/>
        <dbReference type="ChEBI" id="CHEBI:29034"/>
        <dbReference type="EC" id="1.11.1.5"/>
    </reaction>
</comment>
<comment type="caution">
    <text evidence="20">The sequence shown here is derived from an EMBL/GenBank/DDBJ whole genome shotgun (WGS) entry which is preliminary data.</text>
</comment>
<sequence length="376" mass="40920">MALQIARLVLARCANQQVASSSALVNLEYAMLSRSVSTWGFRNLSSSKPSFCVAASSASPPPPPPNNKAVNTLRFILLGSVAVGGVFAYALFNSEMPQPAALATGQTTVKKDYGAVKKAIEDILDVEGYDDGSYGPLLVRLAWHASGTFDKADGTGGSNGATMRFEPECSWGSNAGLDKARSILEPIKAKFPWISYADLWTLSGVVAVEGMGGPTIPWRPGRVDKPSGVHCPAGGRLPDASKGAQHIREVFSRMGFNDQEMVALSGAHTLGRCHTDRSGYVNPWTNAPTTFSNLYFQDLLNKKWTPKKWDGPLQYEDNTKTLMMLPTDMELIKDKKFRKYVELYAKNEEQFFSDFASAFSRLLELGVQFPAATVAV</sequence>
<evidence type="ECO:0000256" key="5">
    <source>
        <dbReference type="ARBA" id="ARBA00005997"/>
    </source>
</evidence>
<evidence type="ECO:0000256" key="9">
    <source>
        <dbReference type="ARBA" id="ARBA00022617"/>
    </source>
</evidence>
<evidence type="ECO:0000256" key="8">
    <source>
        <dbReference type="ARBA" id="ARBA00022559"/>
    </source>
</evidence>
<keyword evidence="11" id="KW-0809">Transit peptide</keyword>
<dbReference type="GO" id="GO:0005759">
    <property type="term" value="C:mitochondrial matrix"/>
    <property type="evidence" value="ECO:0007669"/>
    <property type="project" value="UniProtKB-SubCell"/>
</dbReference>
<evidence type="ECO:0000256" key="17">
    <source>
        <dbReference type="ARBA" id="ARBA00049265"/>
    </source>
</evidence>
<keyword evidence="18" id="KW-0812">Transmembrane</keyword>
<evidence type="ECO:0000256" key="12">
    <source>
        <dbReference type="ARBA" id="ARBA00023002"/>
    </source>
</evidence>
<protein>
    <recommendedName>
        <fullName evidence="16">Cytochrome c peroxidase, mitochondrial</fullName>
        <ecNumber evidence="7">1.11.1.11</ecNumber>
        <ecNumber evidence="15">1.11.1.5</ecNumber>
    </recommendedName>
</protein>
<keyword evidence="12" id="KW-0560">Oxidoreductase</keyword>
<name>A0A250X7J5_9CHLO</name>
<evidence type="ECO:0000256" key="4">
    <source>
        <dbReference type="ARBA" id="ARBA00004569"/>
    </source>
</evidence>
<dbReference type="PROSITE" id="PS00436">
    <property type="entry name" value="PEROXIDASE_2"/>
    <property type="match status" value="1"/>
</dbReference>
<keyword evidence="13" id="KW-0408">Iron</keyword>
<dbReference type="PRINTS" id="PR00458">
    <property type="entry name" value="PEROXIDASE"/>
</dbReference>
<dbReference type="CDD" id="cd00691">
    <property type="entry name" value="ascorbate_peroxidase"/>
    <property type="match status" value="1"/>
</dbReference>
<dbReference type="GO" id="GO:0042744">
    <property type="term" value="P:hydrogen peroxide catabolic process"/>
    <property type="evidence" value="ECO:0007669"/>
    <property type="project" value="TreeGrafter"/>
</dbReference>
<dbReference type="PROSITE" id="PS50873">
    <property type="entry name" value="PEROXIDASE_4"/>
    <property type="match status" value="1"/>
</dbReference>
<dbReference type="PROSITE" id="PS00435">
    <property type="entry name" value="PEROXIDASE_1"/>
    <property type="match status" value="1"/>
</dbReference>
<evidence type="ECO:0000256" key="10">
    <source>
        <dbReference type="ARBA" id="ARBA00022723"/>
    </source>
</evidence>
<dbReference type="Proteomes" id="UP000232323">
    <property type="component" value="Unassembled WGS sequence"/>
</dbReference>
<comment type="cofactor">
    <cofactor evidence="1">
        <name>heme b</name>
        <dbReference type="ChEBI" id="CHEBI:60344"/>
    </cofactor>
</comment>
<evidence type="ECO:0000256" key="1">
    <source>
        <dbReference type="ARBA" id="ARBA00001970"/>
    </source>
</evidence>
<evidence type="ECO:0000256" key="6">
    <source>
        <dbReference type="ARBA" id="ARBA00006873"/>
    </source>
</evidence>
<evidence type="ECO:0000256" key="16">
    <source>
        <dbReference type="ARBA" id="ARBA00040313"/>
    </source>
</evidence>
<evidence type="ECO:0000259" key="19">
    <source>
        <dbReference type="PROSITE" id="PS50873"/>
    </source>
</evidence>
<dbReference type="InterPro" id="IPR019793">
    <property type="entry name" value="Peroxidases_heam-ligand_BS"/>
</dbReference>
<dbReference type="InterPro" id="IPR002207">
    <property type="entry name" value="Peroxidase_I"/>
</dbReference>
<keyword evidence="14" id="KW-0496">Mitochondrion</keyword>
<evidence type="ECO:0000256" key="18">
    <source>
        <dbReference type="SAM" id="Phobius"/>
    </source>
</evidence>
<dbReference type="InterPro" id="IPR010255">
    <property type="entry name" value="Haem_peroxidase_sf"/>
</dbReference>